<keyword evidence="4" id="KW-0698">rRNA processing</keyword>
<dbReference type="GeneID" id="7831394"/>
<evidence type="ECO:0000259" key="11">
    <source>
        <dbReference type="SMART" id="SM00479"/>
    </source>
</evidence>
<evidence type="ECO:0000256" key="2">
    <source>
        <dbReference type="ARBA" id="ARBA00010489"/>
    </source>
</evidence>
<accession>Q22S54</accession>
<dbReference type="PANTHER" id="PTHR12801">
    <property type="entry name" value="RNA EXONUCLEASE REXO1 / RECO3 FAMILY MEMBER-RELATED"/>
    <property type="match status" value="1"/>
</dbReference>
<feature type="region of interest" description="Disordered" evidence="10">
    <location>
        <begin position="52"/>
        <end position="162"/>
    </location>
</feature>
<dbReference type="InterPro" id="IPR047021">
    <property type="entry name" value="REXO1/3/4-like"/>
</dbReference>
<evidence type="ECO:0000256" key="8">
    <source>
        <dbReference type="ARBA" id="ARBA00023242"/>
    </source>
</evidence>
<protein>
    <recommendedName>
        <fullName evidence="3">RNA exonuclease 4</fullName>
    </recommendedName>
</protein>
<dbReference type="Pfam" id="PF00929">
    <property type="entry name" value="RNase_T"/>
    <property type="match status" value="1"/>
</dbReference>
<dbReference type="GO" id="GO:0003676">
    <property type="term" value="F:nucleic acid binding"/>
    <property type="evidence" value="ECO:0007669"/>
    <property type="project" value="InterPro"/>
</dbReference>
<evidence type="ECO:0000313" key="13">
    <source>
        <dbReference type="Proteomes" id="UP000009168"/>
    </source>
</evidence>
<reference evidence="13" key="1">
    <citation type="journal article" date="2006" name="PLoS Biol.">
        <title>Macronuclear genome sequence of the ciliate Tetrahymena thermophila, a model eukaryote.</title>
        <authorList>
            <person name="Eisen J.A."/>
            <person name="Coyne R.S."/>
            <person name="Wu M."/>
            <person name="Wu D."/>
            <person name="Thiagarajan M."/>
            <person name="Wortman J.R."/>
            <person name="Badger J.H."/>
            <person name="Ren Q."/>
            <person name="Amedeo P."/>
            <person name="Jones K.M."/>
            <person name="Tallon L.J."/>
            <person name="Delcher A.L."/>
            <person name="Salzberg S.L."/>
            <person name="Silva J.C."/>
            <person name="Haas B.J."/>
            <person name="Majoros W.H."/>
            <person name="Farzad M."/>
            <person name="Carlton J.M."/>
            <person name="Smith R.K. Jr."/>
            <person name="Garg J."/>
            <person name="Pearlman R.E."/>
            <person name="Karrer K.M."/>
            <person name="Sun L."/>
            <person name="Manning G."/>
            <person name="Elde N.C."/>
            <person name="Turkewitz A.P."/>
            <person name="Asai D.J."/>
            <person name="Wilkes D.E."/>
            <person name="Wang Y."/>
            <person name="Cai H."/>
            <person name="Collins K."/>
            <person name="Stewart B.A."/>
            <person name="Lee S.R."/>
            <person name="Wilamowska K."/>
            <person name="Weinberg Z."/>
            <person name="Ruzzo W.L."/>
            <person name="Wloga D."/>
            <person name="Gaertig J."/>
            <person name="Frankel J."/>
            <person name="Tsao C.-C."/>
            <person name="Gorovsky M.A."/>
            <person name="Keeling P.J."/>
            <person name="Waller R.F."/>
            <person name="Patron N.J."/>
            <person name="Cherry J.M."/>
            <person name="Stover N.A."/>
            <person name="Krieger C.J."/>
            <person name="del Toro C."/>
            <person name="Ryder H.F."/>
            <person name="Williamson S.C."/>
            <person name="Barbeau R.A."/>
            <person name="Hamilton E.P."/>
            <person name="Orias E."/>
        </authorList>
    </citation>
    <scope>NUCLEOTIDE SEQUENCE [LARGE SCALE GENOMIC DNA]</scope>
    <source>
        <strain evidence="13">SB210</strain>
    </source>
</reference>
<keyword evidence="7 12" id="KW-0269">Exonuclease</keyword>
<comment type="function">
    <text evidence="9">Exoribonuclease involved in ribosome biosynthesis. Involved in the processing of ITS1, the internal transcribed spacer localized between the 18S and 5.8S rRNAs.</text>
</comment>
<dbReference type="HOGENOM" id="CLU_481056_0_0_1"/>
<sequence length="340" mass="39140">MVDQVEDLELIKKEKDSQLKILESLDFSCYNSNKDDLEEQFGGQVKKKFKNQFGDAKNVHQKDRKFNKVQKTEQKNEQQTDEQQKDNQENGEEVKQQKQIRNVKQKAPQEVSSNWKKFMSSQPTQSNDNEDNSSKKQITNKKSQSSESSGNQQNVFKSLEPQKDGYKGVTPIVAIDCEMVQCEASQKDGFPTQELARVSIVNYNGHVLLDTYVRPQKKIKNYLTKVSGITFTHIKNAPTYPEVKNKIFEILKDKIIVGHSVQHDLSSIKFEPPKDKMIRDISNYKELKQSGKKVSLKKMVKQELGITFQEGSHDSISDARAALLIYKKYQKQIDQEQGKK</sequence>
<comment type="subcellular location">
    <subcellularLocation>
        <location evidence="1">Nucleus</location>
    </subcellularLocation>
</comment>
<name>Q22S54_TETTS</name>
<dbReference type="CDD" id="cd06144">
    <property type="entry name" value="REX4_like"/>
    <property type="match status" value="1"/>
</dbReference>
<evidence type="ECO:0000313" key="12">
    <source>
        <dbReference type="EMBL" id="EAR87918.3"/>
    </source>
</evidence>
<dbReference type="SUPFAM" id="SSF53098">
    <property type="entry name" value="Ribonuclease H-like"/>
    <property type="match status" value="1"/>
</dbReference>
<dbReference type="InterPro" id="IPR037431">
    <property type="entry name" value="REX4_DEDDh_dom"/>
</dbReference>
<evidence type="ECO:0000256" key="10">
    <source>
        <dbReference type="SAM" id="MobiDB-lite"/>
    </source>
</evidence>
<keyword evidence="6" id="KW-0378">Hydrolase</keyword>
<dbReference type="SMART" id="SM00479">
    <property type="entry name" value="EXOIII"/>
    <property type="match status" value="1"/>
</dbReference>
<evidence type="ECO:0000256" key="3">
    <source>
        <dbReference type="ARBA" id="ARBA00016937"/>
    </source>
</evidence>
<dbReference type="PANTHER" id="PTHR12801:SF45">
    <property type="entry name" value="RNA EXONUCLEASE 4"/>
    <property type="match status" value="1"/>
</dbReference>
<evidence type="ECO:0000256" key="9">
    <source>
        <dbReference type="ARBA" id="ARBA00025599"/>
    </source>
</evidence>
<dbReference type="AlphaFoldDB" id="Q22S54"/>
<evidence type="ECO:0000256" key="5">
    <source>
        <dbReference type="ARBA" id="ARBA00022722"/>
    </source>
</evidence>
<keyword evidence="5" id="KW-0540">Nuclease</keyword>
<dbReference type="InterPro" id="IPR036397">
    <property type="entry name" value="RNaseH_sf"/>
</dbReference>
<evidence type="ECO:0000256" key="6">
    <source>
        <dbReference type="ARBA" id="ARBA00022801"/>
    </source>
</evidence>
<dbReference type="GO" id="GO:0008408">
    <property type="term" value="F:3'-5' exonuclease activity"/>
    <property type="evidence" value="ECO:0007669"/>
    <property type="project" value="InterPro"/>
</dbReference>
<dbReference type="eggNOG" id="KOG2249">
    <property type="taxonomic scope" value="Eukaryota"/>
</dbReference>
<organism evidence="12 13">
    <name type="scientific">Tetrahymena thermophila (strain SB210)</name>
    <dbReference type="NCBI Taxonomy" id="312017"/>
    <lineage>
        <taxon>Eukaryota</taxon>
        <taxon>Sar</taxon>
        <taxon>Alveolata</taxon>
        <taxon>Ciliophora</taxon>
        <taxon>Intramacronucleata</taxon>
        <taxon>Oligohymenophorea</taxon>
        <taxon>Hymenostomatida</taxon>
        <taxon>Tetrahymenina</taxon>
        <taxon>Tetrahymenidae</taxon>
        <taxon>Tetrahymena</taxon>
    </lineage>
</organism>
<evidence type="ECO:0000256" key="4">
    <source>
        <dbReference type="ARBA" id="ARBA00022552"/>
    </source>
</evidence>
<proteinExistence type="inferred from homology"/>
<evidence type="ECO:0000256" key="7">
    <source>
        <dbReference type="ARBA" id="ARBA00022839"/>
    </source>
</evidence>
<dbReference type="EMBL" id="GG662845">
    <property type="protein sequence ID" value="EAR87918.3"/>
    <property type="molecule type" value="Genomic_DNA"/>
</dbReference>
<dbReference type="STRING" id="312017.Q22S54"/>
<feature type="compositionally biased region" description="Polar residues" evidence="10">
    <location>
        <begin position="110"/>
        <end position="127"/>
    </location>
</feature>
<feature type="compositionally biased region" description="Basic and acidic residues" evidence="10">
    <location>
        <begin position="57"/>
        <end position="96"/>
    </location>
</feature>
<dbReference type="Proteomes" id="UP000009168">
    <property type="component" value="Unassembled WGS sequence"/>
</dbReference>
<dbReference type="KEGG" id="tet:TTHERM_00008800"/>
<dbReference type="OrthoDB" id="8191639at2759"/>
<comment type="similarity">
    <text evidence="2">Belongs to the REXO4 family.</text>
</comment>
<gene>
    <name evidence="12" type="ORF">TTHERM_00008800</name>
</gene>
<dbReference type="InterPro" id="IPR013520">
    <property type="entry name" value="Ribonucl_H"/>
</dbReference>
<dbReference type="GO" id="GO:0005634">
    <property type="term" value="C:nucleus"/>
    <property type="evidence" value="ECO:0007669"/>
    <property type="project" value="UniProtKB-SubCell"/>
</dbReference>
<keyword evidence="13" id="KW-1185">Reference proteome</keyword>
<evidence type="ECO:0000256" key="1">
    <source>
        <dbReference type="ARBA" id="ARBA00004123"/>
    </source>
</evidence>
<dbReference type="InParanoid" id="Q22S54"/>
<dbReference type="RefSeq" id="XP_001008163.3">
    <property type="nucleotide sequence ID" value="XM_001008163.3"/>
</dbReference>
<feature type="compositionally biased region" description="Low complexity" evidence="10">
    <location>
        <begin position="140"/>
        <end position="154"/>
    </location>
</feature>
<keyword evidence="8" id="KW-0539">Nucleus</keyword>
<dbReference type="GO" id="GO:0006364">
    <property type="term" value="P:rRNA processing"/>
    <property type="evidence" value="ECO:0007669"/>
    <property type="project" value="UniProtKB-KW"/>
</dbReference>
<feature type="domain" description="Exonuclease" evidence="11">
    <location>
        <begin position="171"/>
        <end position="335"/>
    </location>
</feature>
<dbReference type="Gene3D" id="3.30.420.10">
    <property type="entry name" value="Ribonuclease H-like superfamily/Ribonuclease H"/>
    <property type="match status" value="1"/>
</dbReference>
<dbReference type="InterPro" id="IPR012337">
    <property type="entry name" value="RNaseH-like_sf"/>
</dbReference>